<organism evidence="3 4">
    <name type="scientific">Pontimicrobium aquaticum</name>
    <dbReference type="NCBI Taxonomy" id="2565367"/>
    <lineage>
        <taxon>Bacteria</taxon>
        <taxon>Pseudomonadati</taxon>
        <taxon>Bacteroidota</taxon>
        <taxon>Flavobacteriia</taxon>
        <taxon>Flavobacteriales</taxon>
        <taxon>Flavobacteriaceae</taxon>
        <taxon>Pontimicrobium</taxon>
    </lineage>
</organism>
<accession>A0A4U0EWI6</accession>
<evidence type="ECO:0000313" key="3">
    <source>
        <dbReference type="EMBL" id="TJY36210.1"/>
    </source>
</evidence>
<keyword evidence="1" id="KW-1133">Transmembrane helix</keyword>
<dbReference type="SUPFAM" id="SSF74653">
    <property type="entry name" value="TolA/TonB C-terminal domain"/>
    <property type="match status" value="1"/>
</dbReference>
<name>A0A4U0EWI6_9FLAO</name>
<protein>
    <submittedName>
        <fullName evidence="3">Energy transducer TonB</fullName>
    </submittedName>
</protein>
<reference evidence="3 4" key="1">
    <citation type="submission" date="2019-04" db="EMBL/GenBank/DDBJ databases">
        <title>Lacinutrix sp. nov., isolated from marine water.</title>
        <authorList>
            <person name="Kim W."/>
        </authorList>
    </citation>
    <scope>NUCLEOTIDE SEQUENCE [LARGE SCALE GENOMIC DNA]</scope>
    <source>
        <strain evidence="3 4">CAU 1491</strain>
    </source>
</reference>
<dbReference type="GO" id="GO:0030288">
    <property type="term" value="C:outer membrane-bounded periplasmic space"/>
    <property type="evidence" value="ECO:0007669"/>
    <property type="project" value="InterPro"/>
</dbReference>
<dbReference type="GO" id="GO:0015891">
    <property type="term" value="P:siderophore transport"/>
    <property type="evidence" value="ECO:0007669"/>
    <property type="project" value="InterPro"/>
</dbReference>
<sequence>MQVKKNPDVDVNRNSSLYFAIGLCLMLLTTKGLLNYKTYDKPDVALEILQMGELEDEDIIEIVDVNIPPPPPPPAATPEVIKVVEDVVEIEETIIESTETNMEEAIEDRVEVSDVDVEEVEEDISVPFAVVEKVPVWPGCTGNNAELKKCFQDQMVKHVNKNFKYPQQALDLQIRGKVFVMFVIDSKGYVANVQVRGPDKILEKEASRIIGLVPKMEPGKQRGKPVTIPYSLPINFVLAN</sequence>
<dbReference type="EMBL" id="SUPL01000003">
    <property type="protein sequence ID" value="TJY36210.1"/>
    <property type="molecule type" value="Genomic_DNA"/>
</dbReference>
<evidence type="ECO:0000259" key="2">
    <source>
        <dbReference type="PROSITE" id="PS52015"/>
    </source>
</evidence>
<dbReference type="RefSeq" id="WP_136842081.1">
    <property type="nucleotide sequence ID" value="NZ_SUPL01000003.1"/>
</dbReference>
<dbReference type="PANTHER" id="PTHR33446:SF2">
    <property type="entry name" value="PROTEIN TONB"/>
    <property type="match status" value="1"/>
</dbReference>
<dbReference type="OrthoDB" id="1522859at2"/>
<keyword evidence="1" id="KW-0472">Membrane</keyword>
<comment type="caution">
    <text evidence="3">The sequence shown here is derived from an EMBL/GenBank/DDBJ whole genome shotgun (WGS) entry which is preliminary data.</text>
</comment>
<dbReference type="Pfam" id="PF03544">
    <property type="entry name" value="TonB_C"/>
    <property type="match status" value="1"/>
</dbReference>
<dbReference type="GO" id="GO:0031992">
    <property type="term" value="F:energy transducer activity"/>
    <property type="evidence" value="ECO:0007669"/>
    <property type="project" value="InterPro"/>
</dbReference>
<feature type="transmembrane region" description="Helical" evidence="1">
    <location>
        <begin position="16"/>
        <end position="34"/>
    </location>
</feature>
<dbReference type="PANTHER" id="PTHR33446">
    <property type="entry name" value="PROTEIN TONB-RELATED"/>
    <property type="match status" value="1"/>
</dbReference>
<dbReference type="AlphaFoldDB" id="A0A4U0EWI6"/>
<dbReference type="Proteomes" id="UP000307657">
    <property type="component" value="Unassembled WGS sequence"/>
</dbReference>
<dbReference type="InterPro" id="IPR037682">
    <property type="entry name" value="TonB_C"/>
</dbReference>
<dbReference type="InterPro" id="IPR003538">
    <property type="entry name" value="TonB"/>
</dbReference>
<feature type="domain" description="TonB C-terminal" evidence="2">
    <location>
        <begin position="150"/>
        <end position="240"/>
    </location>
</feature>
<gene>
    <name evidence="3" type="ORF">E5167_05955</name>
</gene>
<dbReference type="Gene3D" id="3.30.1150.10">
    <property type="match status" value="1"/>
</dbReference>
<dbReference type="InterPro" id="IPR051045">
    <property type="entry name" value="TonB-dependent_transducer"/>
</dbReference>
<dbReference type="PRINTS" id="PR01374">
    <property type="entry name" value="TONBPROTEIN"/>
</dbReference>
<keyword evidence="1" id="KW-0812">Transmembrane</keyword>
<evidence type="ECO:0000313" key="4">
    <source>
        <dbReference type="Proteomes" id="UP000307657"/>
    </source>
</evidence>
<proteinExistence type="predicted"/>
<dbReference type="PROSITE" id="PS52015">
    <property type="entry name" value="TONB_CTD"/>
    <property type="match status" value="1"/>
</dbReference>
<dbReference type="GO" id="GO:0098797">
    <property type="term" value="C:plasma membrane protein complex"/>
    <property type="evidence" value="ECO:0007669"/>
    <property type="project" value="TreeGrafter"/>
</dbReference>
<keyword evidence="4" id="KW-1185">Reference proteome</keyword>
<evidence type="ECO:0000256" key="1">
    <source>
        <dbReference type="SAM" id="Phobius"/>
    </source>
</evidence>
<dbReference type="GO" id="GO:0055085">
    <property type="term" value="P:transmembrane transport"/>
    <property type="evidence" value="ECO:0007669"/>
    <property type="project" value="InterPro"/>
</dbReference>